<dbReference type="HOGENOM" id="CLU_123130_0_0_1"/>
<proteinExistence type="predicted"/>
<dbReference type="OrthoDB" id="2920504at2759"/>
<reference evidence="2 3" key="1">
    <citation type="journal article" date="2014" name="BMC Genomics">
        <title>Genome and secretome analysis of the hemibiotrophic fungal pathogen, Moniliophthora roreri, which causes frosty pod rot disease of cacao: mechanisms of the biotrophic and necrotrophic phases.</title>
        <authorList>
            <person name="Meinhardt L.W."/>
            <person name="Costa G.G.L."/>
            <person name="Thomazella D.P.T."/>
            <person name="Teixeira P.J.P.L."/>
            <person name="Carazzolle M.F."/>
            <person name="Schuster S.C."/>
            <person name="Carlson J.E."/>
            <person name="Guiltinan M.J."/>
            <person name="Mieczkowski P."/>
            <person name="Farmer A."/>
            <person name="Ramaraj T."/>
            <person name="Crozier J."/>
            <person name="Davis R.E."/>
            <person name="Shao J."/>
            <person name="Melnick R.L."/>
            <person name="Pereira G.A.G."/>
            <person name="Bailey B.A."/>
        </authorList>
    </citation>
    <scope>NUCLEOTIDE SEQUENCE [LARGE SCALE GENOMIC DNA]</scope>
    <source>
        <strain evidence="2 3">MCA 2997</strain>
    </source>
</reference>
<comment type="caution">
    <text evidence="2">The sequence shown here is derived from an EMBL/GenBank/DDBJ whole genome shotgun (WGS) entry which is preliminary data.</text>
</comment>
<protein>
    <submittedName>
        <fullName evidence="2">Uncharacterized protein</fullName>
    </submittedName>
</protein>
<dbReference type="Proteomes" id="UP000017559">
    <property type="component" value="Unassembled WGS sequence"/>
</dbReference>
<accession>V2WDQ6</accession>
<dbReference type="EMBL" id="AWSO01001183">
    <property type="protein sequence ID" value="ESK84963.1"/>
    <property type="molecule type" value="Genomic_DNA"/>
</dbReference>
<evidence type="ECO:0000313" key="3">
    <source>
        <dbReference type="Proteomes" id="UP000017559"/>
    </source>
</evidence>
<evidence type="ECO:0000313" key="2">
    <source>
        <dbReference type="EMBL" id="ESK84963.1"/>
    </source>
</evidence>
<keyword evidence="3" id="KW-1185">Reference proteome</keyword>
<evidence type="ECO:0000256" key="1">
    <source>
        <dbReference type="SAM" id="SignalP"/>
    </source>
</evidence>
<dbReference type="AlphaFoldDB" id="V2WDQ6"/>
<feature type="signal peptide" evidence="1">
    <location>
        <begin position="1"/>
        <end position="20"/>
    </location>
</feature>
<organism evidence="2 3">
    <name type="scientific">Moniliophthora roreri (strain MCA 2997)</name>
    <name type="common">Cocoa frosty pod rot fungus</name>
    <name type="synonym">Crinipellis roreri</name>
    <dbReference type="NCBI Taxonomy" id="1381753"/>
    <lineage>
        <taxon>Eukaryota</taxon>
        <taxon>Fungi</taxon>
        <taxon>Dikarya</taxon>
        <taxon>Basidiomycota</taxon>
        <taxon>Agaricomycotina</taxon>
        <taxon>Agaricomycetes</taxon>
        <taxon>Agaricomycetidae</taxon>
        <taxon>Agaricales</taxon>
        <taxon>Marasmiineae</taxon>
        <taxon>Marasmiaceae</taxon>
        <taxon>Moniliophthora</taxon>
    </lineage>
</organism>
<name>V2WDQ6_MONRO</name>
<dbReference type="KEGG" id="mrr:Moror_9215"/>
<gene>
    <name evidence="2" type="ORF">Moror_9215</name>
</gene>
<feature type="chain" id="PRO_5004711365" evidence="1">
    <location>
        <begin position="21"/>
        <end position="177"/>
    </location>
</feature>
<keyword evidence="1" id="KW-0732">Signal</keyword>
<sequence>MPFVALIPLVFVPLLSISSATPLSVRSTCFPNFEGAPVSIHAGNGYVDPFINNAPGGGSPDPVWYIHQNGQPNPGYFIKVASNTNLAMTWNWLFDSIVLTQVSDSGLNPLQQFDIECQSCFSGAASAPAGTVVGSDCIIKPRGVPTQCLQTAPRSPSSLFPEPCGSHTGLETFAFAT</sequence>